<feature type="transmembrane region" description="Helical" evidence="1">
    <location>
        <begin position="206"/>
        <end position="227"/>
    </location>
</feature>
<dbReference type="InterPro" id="IPR036259">
    <property type="entry name" value="MFS_trans_sf"/>
</dbReference>
<reference evidence="3" key="1">
    <citation type="journal article" date="2019" name="Int. J. Syst. Evol. Microbiol.">
        <title>The Global Catalogue of Microorganisms (GCM) 10K type strain sequencing project: providing services to taxonomists for standard genome sequencing and annotation.</title>
        <authorList>
            <consortium name="The Broad Institute Genomics Platform"/>
            <consortium name="The Broad Institute Genome Sequencing Center for Infectious Disease"/>
            <person name="Wu L."/>
            <person name="Ma J."/>
        </authorList>
    </citation>
    <scope>NUCLEOTIDE SEQUENCE [LARGE SCALE GENOMIC DNA]</scope>
    <source>
        <strain evidence="3">XZYJ18</strain>
    </source>
</reference>
<feature type="transmembrane region" description="Helical" evidence="1">
    <location>
        <begin position="296"/>
        <end position="320"/>
    </location>
</feature>
<feature type="transmembrane region" description="Helical" evidence="1">
    <location>
        <begin position="332"/>
        <end position="354"/>
    </location>
</feature>
<feature type="transmembrane region" description="Helical" evidence="1">
    <location>
        <begin position="360"/>
        <end position="383"/>
    </location>
</feature>
<dbReference type="EMBL" id="JBHSKG010000001">
    <property type="protein sequence ID" value="MFC5137140.1"/>
    <property type="molecule type" value="Genomic_DNA"/>
</dbReference>
<dbReference type="Gene3D" id="1.20.1250.20">
    <property type="entry name" value="MFS general substrate transporter like domains"/>
    <property type="match status" value="1"/>
</dbReference>
<feature type="transmembrane region" description="Helical" evidence="1">
    <location>
        <begin position="134"/>
        <end position="159"/>
    </location>
</feature>
<dbReference type="SUPFAM" id="SSF103473">
    <property type="entry name" value="MFS general substrate transporter"/>
    <property type="match status" value="1"/>
</dbReference>
<name>A0ABV9Z7H4_9PSEU</name>
<feature type="transmembrane region" description="Helical" evidence="1">
    <location>
        <begin position="103"/>
        <end position="127"/>
    </location>
</feature>
<accession>A0ABV9Z7H4</accession>
<comment type="caution">
    <text evidence="2">The sequence shown here is derived from an EMBL/GenBank/DDBJ whole genome shotgun (WGS) entry which is preliminary data.</text>
</comment>
<dbReference type="RefSeq" id="WP_378019352.1">
    <property type="nucleotide sequence ID" value="NZ_JBHSKG010000001.1"/>
</dbReference>
<sequence>MTTRAQGGRLLAATVVATSVGLGLATGTGPLVGPVAAEFGVTRGAVAVMLAASLAITLGLGVVTGPWSQRHGARPLVVLGAVAIPAGLLALAGAGWFPVAAAGVALGVGGGAGCLFVPLQTAVAAAVERHRAAALVVASAGAGLATVITPPATVALVGALGVRGAAVVLAVVAAAVVGACAPAVPAGRGDATASAAGLRTVLADPAFRRFVLGAVGLCAAMFVPFVHLASFATMRGAGLAAGALLVAVAGSASLLARLVAVPAVARWGAWPVCRVGAVALPVSVAGWLVAEGRLAGLVAFAVVFGAAHGAFVGVSGAAAAQLYGVTGFGLRLGVMHLAAAAGGLLGPAVAGLAADAAGSPTAGIAVAVACGVAGCAVFLRAGVTASAPAPVPR</sequence>
<feature type="transmembrane region" description="Helical" evidence="1">
    <location>
        <begin position="41"/>
        <end position="64"/>
    </location>
</feature>
<evidence type="ECO:0000313" key="3">
    <source>
        <dbReference type="Proteomes" id="UP001596175"/>
    </source>
</evidence>
<evidence type="ECO:0000256" key="1">
    <source>
        <dbReference type="SAM" id="Phobius"/>
    </source>
</evidence>
<feature type="transmembrane region" description="Helical" evidence="1">
    <location>
        <begin position="165"/>
        <end position="185"/>
    </location>
</feature>
<gene>
    <name evidence="2" type="ORF">ACFPK1_02780</name>
</gene>
<evidence type="ECO:0000313" key="2">
    <source>
        <dbReference type="EMBL" id="MFC5137140.1"/>
    </source>
</evidence>
<organism evidence="2 3">
    <name type="scientific">Actinomycetospora rhizophila</name>
    <dbReference type="NCBI Taxonomy" id="1416876"/>
    <lineage>
        <taxon>Bacteria</taxon>
        <taxon>Bacillati</taxon>
        <taxon>Actinomycetota</taxon>
        <taxon>Actinomycetes</taxon>
        <taxon>Pseudonocardiales</taxon>
        <taxon>Pseudonocardiaceae</taxon>
        <taxon>Actinomycetospora</taxon>
    </lineage>
</organism>
<feature type="transmembrane region" description="Helical" evidence="1">
    <location>
        <begin position="239"/>
        <end position="260"/>
    </location>
</feature>
<keyword evidence="1" id="KW-0472">Membrane</keyword>
<dbReference type="Pfam" id="PF07690">
    <property type="entry name" value="MFS_1"/>
    <property type="match status" value="1"/>
</dbReference>
<keyword evidence="3" id="KW-1185">Reference proteome</keyword>
<protein>
    <submittedName>
        <fullName evidence="2">MFS transporter</fullName>
    </submittedName>
</protein>
<feature type="transmembrane region" description="Helical" evidence="1">
    <location>
        <begin position="272"/>
        <end position="290"/>
    </location>
</feature>
<dbReference type="InterPro" id="IPR050327">
    <property type="entry name" value="Proton-linked_MCT"/>
</dbReference>
<keyword evidence="1" id="KW-1133">Transmembrane helix</keyword>
<dbReference type="InterPro" id="IPR011701">
    <property type="entry name" value="MFS"/>
</dbReference>
<dbReference type="PANTHER" id="PTHR11360">
    <property type="entry name" value="MONOCARBOXYLATE TRANSPORTER"/>
    <property type="match status" value="1"/>
</dbReference>
<dbReference type="Proteomes" id="UP001596175">
    <property type="component" value="Unassembled WGS sequence"/>
</dbReference>
<dbReference type="PANTHER" id="PTHR11360:SF290">
    <property type="entry name" value="MONOCARBOXYLATE MFS PERMEASE"/>
    <property type="match status" value="1"/>
</dbReference>
<feature type="transmembrane region" description="Helical" evidence="1">
    <location>
        <begin position="76"/>
        <end position="97"/>
    </location>
</feature>
<proteinExistence type="predicted"/>
<keyword evidence="1" id="KW-0812">Transmembrane</keyword>